<dbReference type="Gene3D" id="2.50.20.10">
    <property type="entry name" value="Lipoprotein localisation LolA/LolB/LppX"/>
    <property type="match status" value="1"/>
</dbReference>
<sequence precursor="true">MKNLFKQKSALLVMLGAFTTPQVFADDAQELRGKLEGIDNLHAGFAQKVTDINDKQIQSGSGVFALAYPNKFYWHLTEPDESMIVADGTNLWVYNPFAEEVTVMDISQAIEASPMALLVHRDDETWAQYRVLKNDATANNCYQIKPVTEQSNVVDVNVCFDDSTLTAFSLLDNQGNLSQFSLSEQRAVADDEQQLFEFVIPDNVDIDDQRLKQAQ</sequence>
<keyword evidence="11" id="KW-0449">Lipoprotein</keyword>
<proteinExistence type="inferred from homology"/>
<gene>
    <name evidence="10 11" type="primary">lolA</name>
    <name evidence="11" type="ORF">EXU30_00925</name>
</gene>
<evidence type="ECO:0000256" key="9">
    <source>
        <dbReference type="ARBA" id="ARBA00023186"/>
    </source>
</evidence>
<accession>A0A411PD20</accession>
<reference evidence="11 12" key="1">
    <citation type="submission" date="2019-02" db="EMBL/GenBank/DDBJ databases">
        <title>Shewanella sp. D4-2 isolated from Dokdo Island.</title>
        <authorList>
            <person name="Baek K."/>
        </authorList>
    </citation>
    <scope>NUCLEOTIDE SEQUENCE [LARGE SCALE GENOMIC DNA]</scope>
    <source>
        <strain evidence="11 12">D4-2</strain>
    </source>
</reference>
<name>A0A411PD20_9GAMM</name>
<protein>
    <recommendedName>
        <fullName evidence="4 10">Outer-membrane lipoprotein carrier protein</fullName>
    </recommendedName>
</protein>
<evidence type="ECO:0000256" key="4">
    <source>
        <dbReference type="ARBA" id="ARBA00014035"/>
    </source>
</evidence>
<keyword evidence="6 10" id="KW-0732">Signal</keyword>
<comment type="subunit">
    <text evidence="3 10">Monomer.</text>
</comment>
<dbReference type="InterPro" id="IPR018323">
    <property type="entry name" value="OM_lipoprot_carrier_LolA_Pbac"/>
</dbReference>
<dbReference type="KEGG" id="smai:EXU30_00925"/>
<dbReference type="GO" id="GO:0044874">
    <property type="term" value="P:lipoprotein localization to outer membrane"/>
    <property type="evidence" value="ECO:0007669"/>
    <property type="project" value="UniProtKB-UniRule"/>
</dbReference>
<dbReference type="AlphaFoldDB" id="A0A411PD20"/>
<feature type="chain" id="PRO_5019594112" description="Outer-membrane lipoprotein carrier protein" evidence="10">
    <location>
        <begin position="26"/>
        <end position="215"/>
    </location>
</feature>
<dbReference type="Pfam" id="PF03548">
    <property type="entry name" value="LolA"/>
    <property type="match status" value="1"/>
</dbReference>
<evidence type="ECO:0000256" key="5">
    <source>
        <dbReference type="ARBA" id="ARBA00022448"/>
    </source>
</evidence>
<feature type="signal peptide" evidence="10">
    <location>
        <begin position="1"/>
        <end position="25"/>
    </location>
</feature>
<evidence type="ECO:0000256" key="3">
    <source>
        <dbReference type="ARBA" id="ARBA00011245"/>
    </source>
</evidence>
<evidence type="ECO:0000256" key="10">
    <source>
        <dbReference type="HAMAP-Rule" id="MF_00240"/>
    </source>
</evidence>
<dbReference type="InterPro" id="IPR004564">
    <property type="entry name" value="OM_lipoprot_carrier_LolA-like"/>
</dbReference>
<organism evidence="11 12">
    <name type="scientific">Shewanella maritima</name>
    <dbReference type="NCBI Taxonomy" id="2520507"/>
    <lineage>
        <taxon>Bacteria</taxon>
        <taxon>Pseudomonadati</taxon>
        <taxon>Pseudomonadota</taxon>
        <taxon>Gammaproteobacteria</taxon>
        <taxon>Alteromonadales</taxon>
        <taxon>Shewanellaceae</taxon>
        <taxon>Shewanella</taxon>
    </lineage>
</organism>
<dbReference type="SUPFAM" id="SSF89392">
    <property type="entry name" value="Prokaryotic lipoproteins and lipoprotein localization factors"/>
    <property type="match status" value="1"/>
</dbReference>
<comment type="subcellular location">
    <subcellularLocation>
        <location evidence="1 10">Periplasm</location>
    </subcellularLocation>
</comment>
<dbReference type="Proteomes" id="UP000291106">
    <property type="component" value="Chromosome"/>
</dbReference>
<keyword evidence="8 10" id="KW-0653">Protein transport</keyword>
<evidence type="ECO:0000256" key="1">
    <source>
        <dbReference type="ARBA" id="ARBA00004418"/>
    </source>
</evidence>
<dbReference type="OrthoDB" id="9787361at2"/>
<dbReference type="EMBL" id="CP036200">
    <property type="protein sequence ID" value="QBF81418.1"/>
    <property type="molecule type" value="Genomic_DNA"/>
</dbReference>
<evidence type="ECO:0000256" key="7">
    <source>
        <dbReference type="ARBA" id="ARBA00022764"/>
    </source>
</evidence>
<evidence type="ECO:0000256" key="2">
    <source>
        <dbReference type="ARBA" id="ARBA00007615"/>
    </source>
</evidence>
<dbReference type="CDD" id="cd16325">
    <property type="entry name" value="LolA"/>
    <property type="match status" value="1"/>
</dbReference>
<keyword evidence="12" id="KW-1185">Reference proteome</keyword>
<dbReference type="GO" id="GO:0042953">
    <property type="term" value="P:lipoprotein transport"/>
    <property type="evidence" value="ECO:0007669"/>
    <property type="project" value="InterPro"/>
</dbReference>
<dbReference type="GO" id="GO:0030288">
    <property type="term" value="C:outer membrane-bounded periplasmic space"/>
    <property type="evidence" value="ECO:0007669"/>
    <property type="project" value="TreeGrafter"/>
</dbReference>
<evidence type="ECO:0000256" key="8">
    <source>
        <dbReference type="ARBA" id="ARBA00022927"/>
    </source>
</evidence>
<evidence type="ECO:0000313" key="12">
    <source>
        <dbReference type="Proteomes" id="UP000291106"/>
    </source>
</evidence>
<dbReference type="NCBIfam" id="TIGR00547">
    <property type="entry name" value="lolA"/>
    <property type="match status" value="1"/>
</dbReference>
<keyword evidence="9 10" id="KW-0143">Chaperone</keyword>
<evidence type="ECO:0000256" key="6">
    <source>
        <dbReference type="ARBA" id="ARBA00022729"/>
    </source>
</evidence>
<dbReference type="PANTHER" id="PTHR35869:SF1">
    <property type="entry name" value="OUTER-MEMBRANE LIPOPROTEIN CARRIER PROTEIN"/>
    <property type="match status" value="1"/>
</dbReference>
<dbReference type="InterPro" id="IPR029046">
    <property type="entry name" value="LolA/LolB/LppX"/>
</dbReference>
<evidence type="ECO:0000313" key="11">
    <source>
        <dbReference type="EMBL" id="QBF81418.1"/>
    </source>
</evidence>
<keyword evidence="5 10" id="KW-0813">Transport</keyword>
<dbReference type="PANTHER" id="PTHR35869">
    <property type="entry name" value="OUTER-MEMBRANE LIPOPROTEIN CARRIER PROTEIN"/>
    <property type="match status" value="1"/>
</dbReference>
<dbReference type="HAMAP" id="MF_00240">
    <property type="entry name" value="LolA"/>
    <property type="match status" value="1"/>
</dbReference>
<comment type="function">
    <text evidence="10">Participates in the translocation of lipoproteins from the inner membrane to the outer membrane. Only forms a complex with a lipoprotein if the residue after the N-terminal Cys is not an aspartate (The Asp acts as a targeting signal to indicate that the lipoprotein should stay in the inner membrane).</text>
</comment>
<comment type="similarity">
    <text evidence="2 10">Belongs to the LolA family.</text>
</comment>
<keyword evidence="7 10" id="KW-0574">Periplasm</keyword>